<gene>
    <name evidence="3" type="ORF">PoB_005768900</name>
</gene>
<evidence type="ECO:0000313" key="3">
    <source>
        <dbReference type="EMBL" id="GFO31184.1"/>
    </source>
</evidence>
<evidence type="ECO:0000256" key="2">
    <source>
        <dbReference type="SAM" id="Phobius"/>
    </source>
</evidence>
<keyword evidence="4" id="KW-1185">Reference proteome</keyword>
<name>A0AAV4CJX6_9GAST</name>
<proteinExistence type="predicted"/>
<reference evidence="3 4" key="1">
    <citation type="journal article" date="2021" name="Elife">
        <title>Chloroplast acquisition without the gene transfer in kleptoplastic sea slugs, Plakobranchus ocellatus.</title>
        <authorList>
            <person name="Maeda T."/>
            <person name="Takahashi S."/>
            <person name="Yoshida T."/>
            <person name="Shimamura S."/>
            <person name="Takaki Y."/>
            <person name="Nagai Y."/>
            <person name="Toyoda A."/>
            <person name="Suzuki Y."/>
            <person name="Arimoto A."/>
            <person name="Ishii H."/>
            <person name="Satoh N."/>
            <person name="Nishiyama T."/>
            <person name="Hasebe M."/>
            <person name="Maruyama T."/>
            <person name="Minagawa J."/>
            <person name="Obokata J."/>
            <person name="Shigenobu S."/>
        </authorList>
    </citation>
    <scope>NUCLEOTIDE SEQUENCE [LARGE SCALE GENOMIC DNA]</scope>
</reference>
<feature type="compositionally biased region" description="Low complexity" evidence="1">
    <location>
        <begin position="15"/>
        <end position="26"/>
    </location>
</feature>
<feature type="region of interest" description="Disordered" evidence="1">
    <location>
        <begin position="1"/>
        <end position="52"/>
    </location>
</feature>
<protein>
    <submittedName>
        <fullName evidence="3">Uncharacterized protein</fullName>
    </submittedName>
</protein>
<accession>A0AAV4CJX6</accession>
<keyword evidence="2" id="KW-1133">Transmembrane helix</keyword>
<feature type="region of interest" description="Disordered" evidence="1">
    <location>
        <begin position="573"/>
        <end position="601"/>
    </location>
</feature>
<feature type="compositionally biased region" description="Basic and acidic residues" evidence="1">
    <location>
        <begin position="29"/>
        <end position="38"/>
    </location>
</feature>
<keyword evidence="2" id="KW-0472">Membrane</keyword>
<sequence length="601" mass="64227">MPRIHAIESNGKTNAAASTAPSTPSSQRNAKEHAKFESARPSYTAPSTPSHRHVALEKCRVHGARSSSRVSISVAGPKLRAASDLKLDSSSPTRAAAFAAAATALAPSVVSSIRRQSAPASSLPADFVLLAASSPQRQGESERGPDACSAGEMPGVGKHSYTRNASEALNIPAISNSTSRIPCCEALRCPKARLTVPQMTRGFEGAGLPSRLTPQFQPASLALTGRSASFGGGAGLQRRAHYESLRSELSVGRPNVSLSRPSSRDSAFAGKGGVKYFRGDRRWKDDMGLWGENTCSVCGSMHFVASVSSPFLSGGSNRHLLRDGSNHFTSRLSHFMERKYHSRASEVSLNIQRQRKLRELLADGYASDNEKYHRAALRERTQGLESCPLCVSEALSTKGSNTMSEHFPAGTGADVQVRSRAGSGVSSRVDLGVAYKAGSVTRSVTASSVGPPGCCVCEQGRIHTPIRQTGWAIPNNPRRGVCYEDLDINCWFLVILTTSNTTAATITTTTTIIIIIIIIITTTTFIKITPLPPPYTPAFPIKTNLYKTDSSSIALSSASLTLPLSPLTNAREIHSTPRHTTPRRSLPHHSPLLPTMGIPLR</sequence>
<evidence type="ECO:0000313" key="4">
    <source>
        <dbReference type="Proteomes" id="UP000735302"/>
    </source>
</evidence>
<keyword evidence="2" id="KW-0812">Transmembrane</keyword>
<feature type="transmembrane region" description="Helical" evidence="2">
    <location>
        <begin position="503"/>
        <end position="526"/>
    </location>
</feature>
<dbReference type="Proteomes" id="UP000735302">
    <property type="component" value="Unassembled WGS sequence"/>
</dbReference>
<feature type="compositionally biased region" description="Basic residues" evidence="1">
    <location>
        <begin position="576"/>
        <end position="587"/>
    </location>
</feature>
<organism evidence="3 4">
    <name type="scientific">Plakobranchus ocellatus</name>
    <dbReference type="NCBI Taxonomy" id="259542"/>
    <lineage>
        <taxon>Eukaryota</taxon>
        <taxon>Metazoa</taxon>
        <taxon>Spiralia</taxon>
        <taxon>Lophotrochozoa</taxon>
        <taxon>Mollusca</taxon>
        <taxon>Gastropoda</taxon>
        <taxon>Heterobranchia</taxon>
        <taxon>Euthyneura</taxon>
        <taxon>Panpulmonata</taxon>
        <taxon>Sacoglossa</taxon>
        <taxon>Placobranchoidea</taxon>
        <taxon>Plakobranchidae</taxon>
        <taxon>Plakobranchus</taxon>
    </lineage>
</organism>
<comment type="caution">
    <text evidence="3">The sequence shown here is derived from an EMBL/GenBank/DDBJ whole genome shotgun (WGS) entry which is preliminary data.</text>
</comment>
<evidence type="ECO:0000256" key="1">
    <source>
        <dbReference type="SAM" id="MobiDB-lite"/>
    </source>
</evidence>
<dbReference type="AlphaFoldDB" id="A0AAV4CJX6"/>
<dbReference type="EMBL" id="BLXT01006360">
    <property type="protein sequence ID" value="GFO31184.1"/>
    <property type="molecule type" value="Genomic_DNA"/>
</dbReference>